<dbReference type="EMBL" id="CP000839">
    <property type="protein sequence ID" value="ABW32003.1"/>
    <property type="molecule type" value="Genomic_DNA"/>
</dbReference>
<sequence length="1043" mass="117139">MGVTTYEQKAADNEALRNGMVNLSIGSLQLQPYTMSQVIAALVCLVLAIIVNFLFGIEVAGLLFIILLVSLITWGGKDFALEKERMTKTRDFYSEGPTKGEGSDGLPRPVFKDESYIERGDRRFYSIEQRFSHLRFYGSYEKNHSSAGFYYQNRGSSPNVYLVFGFKVAGFSPCMDHQECMQVMKDIHRTFRNYPKLKLRFVWSVPSDASAQILQQKRLLEQADQDALTVEIIKARGRWAVDGEKRGRIVAPTLYVYARVQSPLGQENFVPQDWKDRWSQKLTPQVARYFGDKPKQKMAMQAIDFAFEAGCTLPMQSLNKGIKIRTRPLTVHELYQRDYSKIHDKPVDTCPQYIRVTDQGFFERNELGDDRHILGELFGDGGDVPPIPIFARSDIWYPLKGKKNQEGNPAGLFSACVRVDQMEGYADINGSHAIGHVQNTFRWLEGLSDVEIITEIEAVNPLRKKQEIAKGLTNRTKRSNAAIGRQTVDTDSLGDVDELMDAAQTLRAGGRTMSSSTLIWIYADTRDQLKLKTTTVMGRVGVDHCTLVQNSIEQYWIDSQPYTWDAMCFDPDRRIEYEATQVVPLVPLTQPQPLDERGVGYIGKHISAQVFIDFCGKKNHTFISAKSGGGKSMQGLEILSQCIATNTPFVFMDSPPIADQSTGEVAASTYTPAIDLWQACGVDCAYQDIKKQNFNMLGRYGLGRNSWEIDALVETHVETLQAAVIGDDPHHPLADDVLTVLSLAYRDFARKTSGEEKDPLVGDFLREYIPWSRDYLAGNVDLAKTTGVEGLGAFEPSEQEKQAVAMIRSRLTGMLSQPWGKRLNAQTSFDPSVRYLVLGLTDVKNGSKEGLVYSLAALAFMKRITSTYDHSVFGLDEGTTLLPMQAFASKFSRIFPEGRKKGGNGILLATDVGSLLKSPYCDDILSNFDNVLVGRSETNSIEHFVHSFGLKQEILERYTQDPDLTDMSSQWYLKRGDLHMELLYYTTRMLLSLGATQPKELLAKRQFIKGDTPEELIKSYQNFGNSLYAAYSQGRGPETVVCR</sequence>
<evidence type="ECO:0000256" key="1">
    <source>
        <dbReference type="SAM" id="Phobius"/>
    </source>
</evidence>
<keyword evidence="1" id="KW-0812">Transmembrane</keyword>
<keyword evidence="2" id="KW-0614">Plasmid</keyword>
<dbReference type="AlphaFoldDB" id="A8ZLH6"/>
<proteinExistence type="predicted"/>
<keyword evidence="1" id="KW-1133">Transmembrane helix</keyword>
<reference evidence="2 3" key="1">
    <citation type="journal article" date="2008" name="Proc. Natl. Acad. Sci. U.S.A.">
        <title>Niche adaptation and genome expansion in the chlorophyll d-producing cyanobacterium Acaryochloris marina.</title>
        <authorList>
            <person name="Swingley W.D."/>
            <person name="Chen M."/>
            <person name="Cheung P.C."/>
            <person name="Conrad A.L."/>
            <person name="Dejesa L.C."/>
            <person name="Hao J."/>
            <person name="Honchak B.M."/>
            <person name="Karbach L.E."/>
            <person name="Kurdoglu A."/>
            <person name="Lahiri S."/>
            <person name="Mastrian S.D."/>
            <person name="Miyashita H."/>
            <person name="Page L."/>
            <person name="Ramakrishna P."/>
            <person name="Satoh S."/>
            <person name="Sattley W.M."/>
            <person name="Shimada Y."/>
            <person name="Taylor H.L."/>
            <person name="Tomo T."/>
            <person name="Tsuchiya T."/>
            <person name="Wang Z.T."/>
            <person name="Raymond J."/>
            <person name="Mimuro M."/>
            <person name="Blankenship R.E."/>
            <person name="Touchman J.W."/>
        </authorList>
    </citation>
    <scope>NUCLEOTIDE SEQUENCE [LARGE SCALE GENOMIC DNA]</scope>
    <source>
        <strain evidence="3">MBIC 11017</strain>
        <plasmid evidence="3">Plasmid pREB2</plasmid>
    </source>
</reference>
<feature type="transmembrane region" description="Helical" evidence="1">
    <location>
        <begin position="61"/>
        <end position="80"/>
    </location>
</feature>
<protein>
    <submittedName>
        <fullName evidence="2">Uncharacterized protein</fullName>
    </submittedName>
</protein>
<dbReference type="Gene3D" id="3.40.50.300">
    <property type="entry name" value="P-loop containing nucleotide triphosphate hydrolases"/>
    <property type="match status" value="1"/>
</dbReference>
<dbReference type="HOGENOM" id="CLU_292157_0_0_3"/>
<dbReference type="InterPro" id="IPR027417">
    <property type="entry name" value="P-loop_NTPase"/>
</dbReference>
<dbReference type="KEGG" id="amr:AM1_B0284"/>
<dbReference type="Proteomes" id="UP000000268">
    <property type="component" value="Plasmid pREB2"/>
</dbReference>
<accession>A8ZLH6</accession>
<name>A8ZLH6_ACAM1</name>
<organism evidence="2 3">
    <name type="scientific">Acaryochloris marina (strain MBIC 11017)</name>
    <dbReference type="NCBI Taxonomy" id="329726"/>
    <lineage>
        <taxon>Bacteria</taxon>
        <taxon>Bacillati</taxon>
        <taxon>Cyanobacteriota</taxon>
        <taxon>Cyanophyceae</taxon>
        <taxon>Acaryochloridales</taxon>
        <taxon>Acaryochloridaceae</taxon>
        <taxon>Acaryochloris</taxon>
    </lineage>
</organism>
<evidence type="ECO:0000313" key="3">
    <source>
        <dbReference type="Proteomes" id="UP000000268"/>
    </source>
</evidence>
<keyword evidence="1" id="KW-0472">Membrane</keyword>
<dbReference type="OrthoDB" id="577602at2"/>
<dbReference type="RefSeq" id="WP_012167151.1">
    <property type="nucleotide sequence ID" value="NC_009927.1"/>
</dbReference>
<evidence type="ECO:0000313" key="2">
    <source>
        <dbReference type="EMBL" id="ABW32003.1"/>
    </source>
</evidence>
<dbReference type="SUPFAM" id="SSF52540">
    <property type="entry name" value="P-loop containing nucleoside triphosphate hydrolases"/>
    <property type="match status" value="1"/>
</dbReference>
<geneLocation type="plasmid" evidence="2 3">
    <name>pREB2</name>
</geneLocation>
<feature type="transmembrane region" description="Helical" evidence="1">
    <location>
        <begin position="38"/>
        <end position="55"/>
    </location>
</feature>
<keyword evidence="3" id="KW-1185">Reference proteome</keyword>
<gene>
    <name evidence="2" type="ordered locus">AM1_B0284</name>
</gene>